<accession>A0A4Y9ZV56</accession>
<feature type="compositionally biased region" description="Polar residues" evidence="1">
    <location>
        <begin position="136"/>
        <end position="185"/>
    </location>
</feature>
<feature type="compositionally biased region" description="Pro residues" evidence="1">
    <location>
        <begin position="204"/>
        <end position="216"/>
    </location>
</feature>
<dbReference type="Proteomes" id="UP000298061">
    <property type="component" value="Unassembled WGS sequence"/>
</dbReference>
<proteinExistence type="predicted"/>
<gene>
    <name evidence="2" type="ORF">EWM64_g6079</name>
</gene>
<feature type="region of interest" description="Disordered" evidence="1">
    <location>
        <begin position="26"/>
        <end position="228"/>
    </location>
</feature>
<organism evidence="2 3">
    <name type="scientific">Hericium alpestre</name>
    <dbReference type="NCBI Taxonomy" id="135208"/>
    <lineage>
        <taxon>Eukaryota</taxon>
        <taxon>Fungi</taxon>
        <taxon>Dikarya</taxon>
        <taxon>Basidiomycota</taxon>
        <taxon>Agaricomycotina</taxon>
        <taxon>Agaricomycetes</taxon>
        <taxon>Russulales</taxon>
        <taxon>Hericiaceae</taxon>
        <taxon>Hericium</taxon>
    </lineage>
</organism>
<feature type="compositionally biased region" description="Polar residues" evidence="1">
    <location>
        <begin position="65"/>
        <end position="81"/>
    </location>
</feature>
<reference evidence="2 3" key="1">
    <citation type="submission" date="2019-02" db="EMBL/GenBank/DDBJ databases">
        <title>Genome sequencing of the rare red list fungi Hericium alpestre (H. flagellum).</title>
        <authorList>
            <person name="Buettner E."/>
            <person name="Kellner H."/>
        </authorList>
    </citation>
    <scope>NUCLEOTIDE SEQUENCE [LARGE SCALE GENOMIC DNA]</scope>
    <source>
        <strain evidence="2 3">DSM 108284</strain>
    </source>
</reference>
<dbReference type="AlphaFoldDB" id="A0A4Y9ZV56"/>
<dbReference type="EMBL" id="SFCI01000788">
    <property type="protein sequence ID" value="TFY77937.1"/>
    <property type="molecule type" value="Genomic_DNA"/>
</dbReference>
<keyword evidence="3" id="KW-1185">Reference proteome</keyword>
<sequence length="326" mass="35215">MVEKLDEDTVMLDDDDECMDSDAIRDSLARPALPSRQPSYSKRHASFDTPREVPFPYPFYPDPISRSTTSSHAPSQINPSGIQPAATADDGPQRDRIDGLPLTHQDQPPAYENVDANNSPSAHHRASRPLPPVPTNKGSVYGTMQSSSASDAGPSTESSSDAANHASYQHQDMSQHNGPYNQPSNALFPFGRPFSSPGNATQPMVPPGRFAPPNPSLPGCALDGNQPGTSSVRAEFRSAHLVARSITIWFQCAPVFAPPPVAPARACPSLLRLYRQLRAPATCPSDAAYVRQQLSRPNIGFDSLAKYHDLSQLKDSPSPLRLKLTG</sequence>
<evidence type="ECO:0000313" key="3">
    <source>
        <dbReference type="Proteomes" id="UP000298061"/>
    </source>
</evidence>
<name>A0A4Y9ZV56_9AGAM</name>
<comment type="caution">
    <text evidence="2">The sequence shown here is derived from an EMBL/GenBank/DDBJ whole genome shotgun (WGS) entry which is preliminary data.</text>
</comment>
<evidence type="ECO:0000313" key="2">
    <source>
        <dbReference type="EMBL" id="TFY77937.1"/>
    </source>
</evidence>
<dbReference type="OrthoDB" id="1431247at2759"/>
<evidence type="ECO:0000256" key="1">
    <source>
        <dbReference type="SAM" id="MobiDB-lite"/>
    </source>
</evidence>
<protein>
    <submittedName>
        <fullName evidence="2">Uncharacterized protein</fullName>
    </submittedName>
</protein>